<keyword evidence="4" id="KW-1185">Reference proteome</keyword>
<feature type="region of interest" description="Disordered" evidence="2">
    <location>
        <begin position="914"/>
        <end position="945"/>
    </location>
</feature>
<name>A0A024G2N4_9STRA</name>
<accession>A0A024G2N4</accession>
<dbReference type="EMBL" id="CAIX01000015">
    <property type="protein sequence ID" value="CCI41123.1"/>
    <property type="molecule type" value="Genomic_DNA"/>
</dbReference>
<feature type="compositionally biased region" description="Low complexity" evidence="2">
    <location>
        <begin position="914"/>
        <end position="923"/>
    </location>
</feature>
<feature type="coiled-coil region" evidence="1">
    <location>
        <begin position="597"/>
        <end position="871"/>
    </location>
</feature>
<dbReference type="OrthoDB" id="2130750at2759"/>
<dbReference type="InParanoid" id="A0A024G2N4"/>
<sequence>MTFPHSSSSVSIPASKPFFLESSHEVFQSSHYSASPPAVNTAFGSVLDQLHSEQKSTIEALTYQVQFYRQREERSRKEADTLRTQLLAVECDQDVKGLLESIASMTDENRKLGEQMDSLHAKEEQRQNEERELKSQLDSAHEQLKDARNKMTGFQNAMEQLELKLQRKEAQVQTHWMSLEQDSRTLKLECERWQQEANKSSQKVSMLEKELDAVKKEYDLLHNERIKTQAERTSDSSRYSRELGAIKAELAACEEAKRIAEAELTDLNLSMTSEKSKLESVISENRQELDRVKEALERSNGMLALHEKRLSTDEDRLKESESSRQNLIAKIASLEHEKKHINMQQLKLERDLEVAQSELKSAKLRLSSRDDSVMKTTLKTELQLLKVRMRLEIKAEKEELKRQKEQLECDLASLNTDLRHKEMKIGRLETEIHSRDGHIKSMQFEAIQYREKLEISQKEIDRLNAQFLEYRDCRSSFVERLDNGFRELLDDQDSLEAIKQEVLSLRKINSEWELKMARNQNQIDMLEREKKHLKSQSAESIAVLQSKLEATDQQLQAKEEKISQLKHFSRKVSLMEKEKCRLEEEIATYESDKTQLADIEHQRLKHLQNQLQQKENEKQELYDRLLELQHVKMQDDCALKEVRRQCQERELEKLAALKETERLEKIISDLEATVEQTREANCTMTEEKSAREKKLLQERKEMHTEMQELIRRIEAVGKRNRELGNKVTKLLQQSKSDQAQVLALNTTIKNHQSKLKRYEQDLTNLQATLTKETQAKEDAERTSHQLRSLKETYQHELSQLRATEGNKPDTAREILERERDQALERINTLLNCQDQMKETAEKHTTQLIEEIEQLQQLLKNERKRSETLHSNEKALLHDLQQRTAALDKLEHAYVMLRKERIERKRSILIEPASSEPPIYISPESDTRNHSPSSSPTESTRSPYESLVSRDLAVLLSNLEKMSDTTQT</sequence>
<gene>
    <name evidence="3" type="ORF">BN9_019070</name>
</gene>
<evidence type="ECO:0000256" key="2">
    <source>
        <dbReference type="SAM" id="MobiDB-lite"/>
    </source>
</evidence>
<proteinExistence type="predicted"/>
<dbReference type="Proteomes" id="UP000053237">
    <property type="component" value="Unassembled WGS sequence"/>
</dbReference>
<evidence type="ECO:0000313" key="4">
    <source>
        <dbReference type="Proteomes" id="UP000053237"/>
    </source>
</evidence>
<keyword evidence="1" id="KW-0175">Coiled coil</keyword>
<evidence type="ECO:0000256" key="1">
    <source>
        <dbReference type="SAM" id="Coils"/>
    </source>
</evidence>
<feature type="compositionally biased region" description="Low complexity" evidence="2">
    <location>
        <begin position="930"/>
        <end position="945"/>
    </location>
</feature>
<feature type="coiled-coil region" evidence="1">
    <location>
        <begin position="509"/>
        <end position="561"/>
    </location>
</feature>
<organism evidence="3 4">
    <name type="scientific">Albugo candida</name>
    <dbReference type="NCBI Taxonomy" id="65357"/>
    <lineage>
        <taxon>Eukaryota</taxon>
        <taxon>Sar</taxon>
        <taxon>Stramenopiles</taxon>
        <taxon>Oomycota</taxon>
        <taxon>Peronosporomycetes</taxon>
        <taxon>Albuginales</taxon>
        <taxon>Albuginaceae</taxon>
        <taxon>Albugo</taxon>
    </lineage>
</organism>
<comment type="caution">
    <text evidence="3">The sequence shown here is derived from an EMBL/GenBank/DDBJ whole genome shotgun (WGS) entry which is preliminary data.</text>
</comment>
<feature type="region of interest" description="Disordered" evidence="2">
    <location>
        <begin position="119"/>
        <end position="142"/>
    </location>
</feature>
<dbReference type="STRING" id="65357.A0A024G2N4"/>
<reference evidence="3 4" key="1">
    <citation type="submission" date="2012-05" db="EMBL/GenBank/DDBJ databases">
        <title>Recombination and specialization in a pathogen metapopulation.</title>
        <authorList>
            <person name="Gardiner A."/>
            <person name="Kemen E."/>
            <person name="Schultz-Larsen T."/>
            <person name="MacLean D."/>
            <person name="Van Oosterhout C."/>
            <person name="Jones J.D.G."/>
        </authorList>
    </citation>
    <scope>NUCLEOTIDE SEQUENCE [LARGE SCALE GENOMIC DNA]</scope>
    <source>
        <strain evidence="3 4">Ac Nc2</strain>
    </source>
</reference>
<evidence type="ECO:0000313" key="3">
    <source>
        <dbReference type="EMBL" id="CCI41123.1"/>
    </source>
</evidence>
<dbReference type="AlphaFoldDB" id="A0A024G2N4"/>
<protein>
    <submittedName>
        <fullName evidence="3">Uncharacterized protein</fullName>
    </submittedName>
</protein>